<organism evidence="2 3">
    <name type="scientific">Nocardiopsis mangrovi</name>
    <dbReference type="NCBI Taxonomy" id="1179818"/>
    <lineage>
        <taxon>Bacteria</taxon>
        <taxon>Bacillati</taxon>
        <taxon>Actinomycetota</taxon>
        <taxon>Actinomycetes</taxon>
        <taxon>Streptosporangiales</taxon>
        <taxon>Nocardiopsidaceae</taxon>
        <taxon>Nocardiopsis</taxon>
    </lineage>
</organism>
<accession>A0ABV9DTV6</accession>
<evidence type="ECO:0000313" key="2">
    <source>
        <dbReference type="EMBL" id="MFC4561837.1"/>
    </source>
</evidence>
<feature type="domain" description="DUF397" evidence="1">
    <location>
        <begin position="3"/>
        <end position="52"/>
    </location>
</feature>
<dbReference type="RefSeq" id="WP_378572482.1">
    <property type="nucleotide sequence ID" value="NZ_JBHSFQ010000005.1"/>
</dbReference>
<dbReference type="Pfam" id="PF04149">
    <property type="entry name" value="DUF397"/>
    <property type="match status" value="1"/>
</dbReference>
<dbReference type="EMBL" id="JBHSFQ010000005">
    <property type="protein sequence ID" value="MFC4561837.1"/>
    <property type="molecule type" value="Genomic_DNA"/>
</dbReference>
<evidence type="ECO:0000313" key="3">
    <source>
        <dbReference type="Proteomes" id="UP001595923"/>
    </source>
</evidence>
<dbReference type="InterPro" id="IPR007278">
    <property type="entry name" value="DUF397"/>
</dbReference>
<name>A0ABV9DTV6_9ACTN</name>
<gene>
    <name evidence="2" type="ORF">ACFO4E_08200</name>
</gene>
<proteinExistence type="predicted"/>
<keyword evidence="3" id="KW-1185">Reference proteome</keyword>
<dbReference type="Proteomes" id="UP001595923">
    <property type="component" value="Unassembled WGS sequence"/>
</dbReference>
<protein>
    <submittedName>
        <fullName evidence="2">DUF397 domain-containing protein</fullName>
    </submittedName>
</protein>
<reference evidence="3" key="1">
    <citation type="journal article" date="2019" name="Int. J. Syst. Evol. Microbiol.">
        <title>The Global Catalogue of Microorganisms (GCM) 10K type strain sequencing project: providing services to taxonomists for standard genome sequencing and annotation.</title>
        <authorList>
            <consortium name="The Broad Institute Genomics Platform"/>
            <consortium name="The Broad Institute Genome Sequencing Center for Infectious Disease"/>
            <person name="Wu L."/>
            <person name="Ma J."/>
        </authorList>
    </citation>
    <scope>NUCLEOTIDE SEQUENCE [LARGE SCALE GENOMIC DNA]</scope>
    <source>
        <strain evidence="3">XZYJ18</strain>
    </source>
</reference>
<evidence type="ECO:0000259" key="1">
    <source>
        <dbReference type="Pfam" id="PF04149"/>
    </source>
</evidence>
<sequence>MKDWHTSSYSANGGECVEVREGEYTQVRDTKHRDSGCLAFPVSEWRALLADIDSL</sequence>
<comment type="caution">
    <text evidence="2">The sequence shown here is derived from an EMBL/GenBank/DDBJ whole genome shotgun (WGS) entry which is preliminary data.</text>
</comment>